<protein>
    <recommendedName>
        <fullName evidence="3">DksA C4-type domain-containing protein</fullName>
    </recommendedName>
</protein>
<sequence>MAIDDARSATTRHVTADARFGADDRYCRHCREIALVFDPSAGRPRCRTCGELA</sequence>
<comment type="caution">
    <text evidence="1">The sequence shown here is derived from an EMBL/GenBank/DDBJ whole genome shotgun (WGS) entry which is preliminary data.</text>
</comment>
<dbReference type="Proteomes" id="UP001430377">
    <property type="component" value="Unassembled WGS sequence"/>
</dbReference>
<dbReference type="RefSeq" id="WP_220617194.1">
    <property type="nucleotide sequence ID" value="NZ_RKLR01000001.1"/>
</dbReference>
<evidence type="ECO:0000313" key="2">
    <source>
        <dbReference type="Proteomes" id="UP001430377"/>
    </source>
</evidence>
<reference evidence="1 2" key="1">
    <citation type="submission" date="2021-06" db="EMBL/GenBank/DDBJ databases">
        <title>Halomicroarcula sp. a new haloarchaeum isolated from saline soil.</title>
        <authorList>
            <person name="Duran-Viseras A."/>
            <person name="Sanchez-Porro C."/>
            <person name="Ventosa A."/>
        </authorList>
    </citation>
    <scope>NUCLEOTIDE SEQUENCE [LARGE SCALE GENOMIC DNA]</scope>
    <source>
        <strain evidence="1 2">F13</strain>
    </source>
</reference>
<evidence type="ECO:0000313" key="1">
    <source>
        <dbReference type="EMBL" id="MBX0322224.1"/>
    </source>
</evidence>
<gene>
    <name evidence="1" type="ORF">EGH21_04160</name>
</gene>
<dbReference type="EMBL" id="RKLR01000001">
    <property type="protein sequence ID" value="MBX0322224.1"/>
    <property type="molecule type" value="Genomic_DNA"/>
</dbReference>
<accession>A0AAW4PNF7</accession>
<evidence type="ECO:0008006" key="3">
    <source>
        <dbReference type="Google" id="ProtNLM"/>
    </source>
</evidence>
<name>A0AAW4PNF7_9EURY</name>
<proteinExistence type="predicted"/>
<organism evidence="1 2">
    <name type="scientific">Haloarcula rubra</name>
    <dbReference type="NCBI Taxonomy" id="2487747"/>
    <lineage>
        <taxon>Archaea</taxon>
        <taxon>Methanobacteriati</taxon>
        <taxon>Methanobacteriota</taxon>
        <taxon>Stenosarchaea group</taxon>
        <taxon>Halobacteria</taxon>
        <taxon>Halobacteriales</taxon>
        <taxon>Haloarculaceae</taxon>
        <taxon>Haloarcula</taxon>
    </lineage>
</organism>
<keyword evidence="2" id="KW-1185">Reference proteome</keyword>
<dbReference type="AlphaFoldDB" id="A0AAW4PNF7"/>